<accession>A0ACB8SI80</accession>
<proteinExistence type="predicted"/>
<sequence length="279" mass="29683">MTPIDVVKTRIQIDPSMKGAGLLSGGRTIVAKEGASALLTGFGPTAVGYLVQGGAKFAGYEFWKKQFVQIAGDQETAVKYRTAIYLGAASTGEFFADILLTPLEATRIRLVSQRGYATGLASGFTRLVREDGVRGLYAGFIPILFKQIPYAVGQFTVNEFCHEIAFRSMSEEAKNNLSPTAKFSIQLGSGIIAGFAAAILSQPADTLLSQINKGHGPEGSMLYRLGTLAKQAGFRGLFAGLGPRMVMTAGLVSGQFLIYDAVKHALGAPPGLEIHKEDK</sequence>
<evidence type="ECO:0000313" key="1">
    <source>
        <dbReference type="EMBL" id="KAI0056084.1"/>
    </source>
</evidence>
<evidence type="ECO:0000313" key="2">
    <source>
        <dbReference type="Proteomes" id="UP000814140"/>
    </source>
</evidence>
<dbReference type="EMBL" id="MU277271">
    <property type="protein sequence ID" value="KAI0056084.1"/>
    <property type="molecule type" value="Genomic_DNA"/>
</dbReference>
<protein>
    <submittedName>
        <fullName evidence="1">Mitochondrial carrier</fullName>
    </submittedName>
</protein>
<keyword evidence="2" id="KW-1185">Reference proteome</keyword>
<organism evidence="1 2">
    <name type="scientific">Artomyces pyxidatus</name>
    <dbReference type="NCBI Taxonomy" id="48021"/>
    <lineage>
        <taxon>Eukaryota</taxon>
        <taxon>Fungi</taxon>
        <taxon>Dikarya</taxon>
        <taxon>Basidiomycota</taxon>
        <taxon>Agaricomycotina</taxon>
        <taxon>Agaricomycetes</taxon>
        <taxon>Russulales</taxon>
        <taxon>Auriscalpiaceae</taxon>
        <taxon>Artomyces</taxon>
    </lineage>
</organism>
<name>A0ACB8SI80_9AGAM</name>
<comment type="caution">
    <text evidence="1">The sequence shown here is derived from an EMBL/GenBank/DDBJ whole genome shotgun (WGS) entry which is preliminary data.</text>
</comment>
<dbReference type="Proteomes" id="UP000814140">
    <property type="component" value="Unassembled WGS sequence"/>
</dbReference>
<reference evidence="1" key="1">
    <citation type="submission" date="2021-03" db="EMBL/GenBank/DDBJ databases">
        <authorList>
            <consortium name="DOE Joint Genome Institute"/>
            <person name="Ahrendt S."/>
            <person name="Looney B.P."/>
            <person name="Miyauchi S."/>
            <person name="Morin E."/>
            <person name="Drula E."/>
            <person name="Courty P.E."/>
            <person name="Chicoki N."/>
            <person name="Fauchery L."/>
            <person name="Kohler A."/>
            <person name="Kuo A."/>
            <person name="Labutti K."/>
            <person name="Pangilinan J."/>
            <person name="Lipzen A."/>
            <person name="Riley R."/>
            <person name="Andreopoulos W."/>
            <person name="He G."/>
            <person name="Johnson J."/>
            <person name="Barry K.W."/>
            <person name="Grigoriev I.V."/>
            <person name="Nagy L."/>
            <person name="Hibbett D."/>
            <person name="Henrissat B."/>
            <person name="Matheny P.B."/>
            <person name="Labbe J."/>
            <person name="Martin F."/>
        </authorList>
    </citation>
    <scope>NUCLEOTIDE SEQUENCE</scope>
    <source>
        <strain evidence="1">HHB10654</strain>
    </source>
</reference>
<gene>
    <name evidence="1" type="ORF">BV25DRAFT_1832539</name>
</gene>
<reference evidence="1" key="2">
    <citation type="journal article" date="2022" name="New Phytol.">
        <title>Evolutionary transition to the ectomycorrhizal habit in the genomes of a hyperdiverse lineage of mushroom-forming fungi.</title>
        <authorList>
            <person name="Looney B."/>
            <person name="Miyauchi S."/>
            <person name="Morin E."/>
            <person name="Drula E."/>
            <person name="Courty P.E."/>
            <person name="Kohler A."/>
            <person name="Kuo A."/>
            <person name="LaButti K."/>
            <person name="Pangilinan J."/>
            <person name="Lipzen A."/>
            <person name="Riley R."/>
            <person name="Andreopoulos W."/>
            <person name="He G."/>
            <person name="Johnson J."/>
            <person name="Nolan M."/>
            <person name="Tritt A."/>
            <person name="Barry K.W."/>
            <person name="Grigoriev I.V."/>
            <person name="Nagy L.G."/>
            <person name="Hibbett D."/>
            <person name="Henrissat B."/>
            <person name="Matheny P.B."/>
            <person name="Labbe J."/>
            <person name="Martin F.M."/>
        </authorList>
    </citation>
    <scope>NUCLEOTIDE SEQUENCE</scope>
    <source>
        <strain evidence="1">HHB10654</strain>
    </source>
</reference>